<sequence length="114" mass="12131">MQGCMTEVLHGGTANRARVAAELKRIREGLGIPGEEVAAVLGWSQPKVSRIENARIAVSTRDLATLLRLPIRYSSSRRLGSGTAVSYGGRCSRCGNASRFRQSRTPTLASGCAA</sequence>
<dbReference type="RefSeq" id="WP_151012118.1">
    <property type="nucleotide sequence ID" value="NZ_WAAR01000027.1"/>
</dbReference>
<gene>
    <name evidence="2" type="ORF">F6X54_08555</name>
</gene>
<dbReference type="SUPFAM" id="SSF47413">
    <property type="entry name" value="lambda repressor-like DNA-binding domains"/>
    <property type="match status" value="1"/>
</dbReference>
<accession>A0ABQ6UKN8</accession>
<proteinExistence type="predicted"/>
<dbReference type="Gene3D" id="1.10.260.40">
    <property type="entry name" value="lambda repressor-like DNA-binding domains"/>
    <property type="match status" value="1"/>
</dbReference>
<dbReference type="Pfam" id="PF13560">
    <property type="entry name" value="HTH_31"/>
    <property type="match status" value="1"/>
</dbReference>
<reference evidence="2 3" key="1">
    <citation type="submission" date="2019-09" db="EMBL/GenBank/DDBJ databases">
        <title>High taxonomic diversity of Micromonospora strains isolated from Medicago sativa nodules in different geographical locations.</title>
        <authorList>
            <person name="Martinez-Hidalgo P."/>
            <person name="Flores-Felix J.D."/>
            <person name="Velazquez E."/>
            <person name="Brau L."/>
            <person name="Trujillo M.E."/>
            <person name="Martinez-Molina E."/>
        </authorList>
    </citation>
    <scope>NUCLEOTIDE SEQUENCE [LARGE SCALE GENOMIC DNA]</scope>
    <source>
        <strain evidence="2 3">ALFB5</strain>
    </source>
</reference>
<evidence type="ECO:0000259" key="1">
    <source>
        <dbReference type="PROSITE" id="PS50943"/>
    </source>
</evidence>
<dbReference type="CDD" id="cd00093">
    <property type="entry name" value="HTH_XRE"/>
    <property type="match status" value="1"/>
</dbReference>
<dbReference type="InterPro" id="IPR010982">
    <property type="entry name" value="Lambda_DNA-bd_dom_sf"/>
</dbReference>
<dbReference type="EMBL" id="WAAR01000027">
    <property type="protein sequence ID" value="KAB1117245.1"/>
    <property type="molecule type" value="Genomic_DNA"/>
</dbReference>
<name>A0ABQ6UKN8_9ACTN</name>
<dbReference type="Proteomes" id="UP000471364">
    <property type="component" value="Unassembled WGS sequence"/>
</dbReference>
<comment type="caution">
    <text evidence="2">The sequence shown here is derived from an EMBL/GenBank/DDBJ whole genome shotgun (WGS) entry which is preliminary data.</text>
</comment>
<dbReference type="SMART" id="SM00530">
    <property type="entry name" value="HTH_XRE"/>
    <property type="match status" value="1"/>
</dbReference>
<dbReference type="InterPro" id="IPR001387">
    <property type="entry name" value="Cro/C1-type_HTH"/>
</dbReference>
<keyword evidence="3" id="KW-1185">Reference proteome</keyword>
<organism evidence="2 3">
    <name type="scientific">Micromonospora aurantiaca</name>
    <name type="common">nom. illeg.</name>
    <dbReference type="NCBI Taxonomy" id="47850"/>
    <lineage>
        <taxon>Bacteria</taxon>
        <taxon>Bacillati</taxon>
        <taxon>Actinomycetota</taxon>
        <taxon>Actinomycetes</taxon>
        <taxon>Micromonosporales</taxon>
        <taxon>Micromonosporaceae</taxon>
        <taxon>Micromonospora</taxon>
    </lineage>
</organism>
<protein>
    <submittedName>
        <fullName evidence="2">Helix-turn-helix domain-containing protein</fullName>
    </submittedName>
</protein>
<evidence type="ECO:0000313" key="3">
    <source>
        <dbReference type="Proteomes" id="UP000471364"/>
    </source>
</evidence>
<feature type="domain" description="HTH cro/C1-type" evidence="1">
    <location>
        <begin position="23"/>
        <end position="74"/>
    </location>
</feature>
<evidence type="ECO:0000313" key="2">
    <source>
        <dbReference type="EMBL" id="KAB1117245.1"/>
    </source>
</evidence>
<dbReference type="PROSITE" id="PS50943">
    <property type="entry name" value="HTH_CROC1"/>
    <property type="match status" value="1"/>
</dbReference>